<dbReference type="InterPro" id="IPR002901">
    <property type="entry name" value="MGlyc_endo_b_GlcNAc-like_dom"/>
</dbReference>
<dbReference type="InterPro" id="IPR013377">
    <property type="entry name" value="FlgJ"/>
</dbReference>
<reference evidence="12 13" key="1">
    <citation type="submission" date="2018-05" db="EMBL/GenBank/DDBJ databases">
        <title>Genomic Encyclopedia of Type Strains, Phase IV (KMG-IV): sequencing the most valuable type-strain genomes for metagenomic binning, comparative biology and taxonomic classification.</title>
        <authorList>
            <person name="Goeker M."/>
        </authorList>
    </citation>
    <scope>NUCLEOTIDE SEQUENCE [LARGE SCALE GENOMIC DNA]</scope>
    <source>
        <strain evidence="12 13">DSM 26006</strain>
    </source>
</reference>
<comment type="caution">
    <text evidence="12">The sequence shown here is derived from an EMBL/GenBank/DDBJ whole genome shotgun (WGS) entry which is preliminary data.</text>
</comment>
<dbReference type="GO" id="GO:0044780">
    <property type="term" value="P:bacterial-type flagellum assembly"/>
    <property type="evidence" value="ECO:0007669"/>
    <property type="project" value="InterPro"/>
</dbReference>
<comment type="subcellular location">
    <subcellularLocation>
        <location evidence="2">Periplasm</location>
    </subcellularLocation>
</comment>
<evidence type="ECO:0000256" key="10">
    <source>
        <dbReference type="ARBA" id="ARBA00030835"/>
    </source>
</evidence>
<organism evidence="12 13">
    <name type="scientific">Melaminivora alkalimesophila</name>
    <dbReference type="NCBI Taxonomy" id="1165852"/>
    <lineage>
        <taxon>Bacteria</taxon>
        <taxon>Pseudomonadati</taxon>
        <taxon>Pseudomonadota</taxon>
        <taxon>Betaproteobacteria</taxon>
        <taxon>Burkholderiales</taxon>
        <taxon>Comamonadaceae</taxon>
        <taxon>Melaminivora</taxon>
    </lineage>
</organism>
<dbReference type="RefSeq" id="WP_019374837.1">
    <property type="nucleotide sequence ID" value="NZ_ALEE01000651.1"/>
</dbReference>
<proteinExistence type="inferred from homology"/>
<keyword evidence="6" id="KW-0574">Periplasm</keyword>
<evidence type="ECO:0000313" key="13">
    <source>
        <dbReference type="Proteomes" id="UP000246483"/>
    </source>
</evidence>
<dbReference type="Pfam" id="PF10135">
    <property type="entry name" value="Rod-binding"/>
    <property type="match status" value="1"/>
</dbReference>
<dbReference type="GO" id="GO:0004040">
    <property type="term" value="F:amidase activity"/>
    <property type="evidence" value="ECO:0007669"/>
    <property type="project" value="InterPro"/>
</dbReference>
<comment type="similarity">
    <text evidence="4">In the C-terminal section; belongs to the glycosyl hydrolase 73 family.</text>
</comment>
<evidence type="ECO:0000256" key="1">
    <source>
        <dbReference type="ARBA" id="ARBA00002954"/>
    </source>
</evidence>
<keyword evidence="12" id="KW-0282">Flagellum</keyword>
<evidence type="ECO:0000313" key="12">
    <source>
        <dbReference type="EMBL" id="PWW44429.1"/>
    </source>
</evidence>
<dbReference type="GO" id="GO:0016798">
    <property type="term" value="F:hydrolase activity, acting on glycosyl bonds"/>
    <property type="evidence" value="ECO:0007669"/>
    <property type="project" value="UniProtKB-KW"/>
</dbReference>
<keyword evidence="8" id="KW-0326">Glycosidase</keyword>
<dbReference type="GO" id="GO:0071973">
    <property type="term" value="P:bacterial-type flagellum-dependent cell motility"/>
    <property type="evidence" value="ECO:0007669"/>
    <property type="project" value="TreeGrafter"/>
</dbReference>
<accession>A0A317R8V4</accession>
<evidence type="ECO:0000256" key="5">
    <source>
        <dbReference type="ARBA" id="ARBA00013433"/>
    </source>
</evidence>
<dbReference type="InterPro" id="IPR051056">
    <property type="entry name" value="Glycosyl_Hydrolase_73"/>
</dbReference>
<dbReference type="PANTHER" id="PTHR33308">
    <property type="entry name" value="PEPTIDOGLYCAN HYDROLASE FLGJ"/>
    <property type="match status" value="1"/>
</dbReference>
<dbReference type="Pfam" id="PF01832">
    <property type="entry name" value="Glucosaminidase"/>
    <property type="match status" value="1"/>
</dbReference>
<keyword evidence="12" id="KW-0969">Cilium</keyword>
<sequence length="317" mass="33667">MSLPTLALSGRGAALAPRQALAVDGRTLNHLKAQAAQGGEGQRSAVQESAKQLESLFMRELIKSMREATMKSGLLDGAEGNLANDLMDQQLSVQMSGMPGGLSEAIQRQLARQLGGAGEAPTLVPGATLRLDALQRRAPAPADDPRAPSPRGKEDFVQGHRAAAEAVARESGIPASFMLGQAGHETGWGRSEIRHKDGSNSFNLFGIKAGRGWTGKVAEITTTEYIDGKPRKVTAKFRAYDSYADSFRDYARLITQSPRYEKALAKTHSAQAWAAELQRAGYATDPQYAAKLSRAIQSTLTVARAPAAGQATPGSQA</sequence>
<dbReference type="SMART" id="SM00047">
    <property type="entry name" value="LYZ2"/>
    <property type="match status" value="1"/>
</dbReference>
<evidence type="ECO:0000259" key="11">
    <source>
        <dbReference type="SMART" id="SM00047"/>
    </source>
</evidence>
<gene>
    <name evidence="12" type="ORF">DFR36_108106</name>
</gene>
<comment type="function">
    <text evidence="1">Flagellum-specific muramidase which hydrolyzes the peptidoglycan layer to assemble the rod structure in the periplasmic space.</text>
</comment>
<dbReference type="NCBIfam" id="TIGR02541">
    <property type="entry name" value="flagell_FlgJ"/>
    <property type="match status" value="1"/>
</dbReference>
<evidence type="ECO:0000256" key="3">
    <source>
        <dbReference type="ARBA" id="ARBA00006880"/>
    </source>
</evidence>
<dbReference type="Gene3D" id="2.10.70.40">
    <property type="entry name" value="peptidoglycan hydrolase"/>
    <property type="match status" value="1"/>
</dbReference>
<evidence type="ECO:0000256" key="2">
    <source>
        <dbReference type="ARBA" id="ARBA00004418"/>
    </source>
</evidence>
<feature type="domain" description="Mannosyl-glycoprotein endo-beta-N-acetylglucosamidase-like" evidence="11">
    <location>
        <begin position="146"/>
        <end position="300"/>
    </location>
</feature>
<keyword evidence="13" id="KW-1185">Reference proteome</keyword>
<name>A0A317R8V4_9BURK</name>
<dbReference type="Gene3D" id="1.10.530.10">
    <property type="match status" value="1"/>
</dbReference>
<dbReference type="GO" id="GO:0042597">
    <property type="term" value="C:periplasmic space"/>
    <property type="evidence" value="ECO:0007669"/>
    <property type="project" value="UniProtKB-SubCell"/>
</dbReference>
<evidence type="ECO:0000256" key="7">
    <source>
        <dbReference type="ARBA" id="ARBA00022801"/>
    </source>
</evidence>
<dbReference type="PRINTS" id="PR01002">
    <property type="entry name" value="FLGFLGJ"/>
</dbReference>
<dbReference type="FunFam" id="2.10.70.40:FF:000001">
    <property type="entry name" value="Flagellar assembly peptidoglycan hydrolase FlgJ"/>
    <property type="match status" value="1"/>
</dbReference>
<evidence type="ECO:0000256" key="9">
    <source>
        <dbReference type="ARBA" id="ARBA00023316"/>
    </source>
</evidence>
<comment type="similarity">
    <text evidence="3">In the N-terminal section; belongs to the FlgJ family.</text>
</comment>
<evidence type="ECO:0000256" key="4">
    <source>
        <dbReference type="ARBA" id="ARBA00007974"/>
    </source>
</evidence>
<protein>
    <recommendedName>
        <fullName evidence="5">Peptidoglycan hydrolase FlgJ</fullName>
    </recommendedName>
    <alternativeName>
        <fullName evidence="10">Muramidase FlgJ</fullName>
    </alternativeName>
</protein>
<dbReference type="OrthoDB" id="289937at2"/>
<keyword evidence="12" id="KW-0966">Cell projection</keyword>
<evidence type="ECO:0000256" key="8">
    <source>
        <dbReference type="ARBA" id="ARBA00023295"/>
    </source>
</evidence>
<dbReference type="AlphaFoldDB" id="A0A317R8V4"/>
<dbReference type="Proteomes" id="UP000246483">
    <property type="component" value="Unassembled WGS sequence"/>
</dbReference>
<dbReference type="InterPro" id="IPR019301">
    <property type="entry name" value="Flagellar_prot_FlgJ_N"/>
</dbReference>
<dbReference type="PANTHER" id="PTHR33308:SF9">
    <property type="entry name" value="PEPTIDOGLYCAN HYDROLASE FLGJ"/>
    <property type="match status" value="1"/>
</dbReference>
<keyword evidence="9" id="KW-0961">Cell wall biogenesis/degradation</keyword>
<dbReference type="EMBL" id="QGUB01000008">
    <property type="protein sequence ID" value="PWW44429.1"/>
    <property type="molecule type" value="Genomic_DNA"/>
</dbReference>
<evidence type="ECO:0000256" key="6">
    <source>
        <dbReference type="ARBA" id="ARBA00022764"/>
    </source>
</evidence>
<keyword evidence="7" id="KW-0378">Hydrolase</keyword>
<dbReference type="GO" id="GO:0071555">
    <property type="term" value="P:cell wall organization"/>
    <property type="evidence" value="ECO:0007669"/>
    <property type="project" value="UniProtKB-KW"/>
</dbReference>